<sequence length="39" mass="4174">MSTNFIAVLRPETAFASLVELTSQIDDDASMARMILSAG</sequence>
<gene>
    <name evidence="9" type="ORF">HYN04_01245</name>
</gene>
<keyword evidence="6" id="KW-0067">ATP-binding</keyword>
<comment type="catalytic activity">
    <reaction evidence="7">
        <text>riboflavin + ATP = FMN + ADP + H(+)</text>
        <dbReference type="Rhea" id="RHEA:14357"/>
        <dbReference type="ChEBI" id="CHEBI:15378"/>
        <dbReference type="ChEBI" id="CHEBI:30616"/>
        <dbReference type="ChEBI" id="CHEBI:57986"/>
        <dbReference type="ChEBI" id="CHEBI:58210"/>
        <dbReference type="ChEBI" id="CHEBI:456216"/>
        <dbReference type="EC" id="2.7.1.26"/>
    </reaction>
</comment>
<dbReference type="GO" id="GO:0005524">
    <property type="term" value="F:ATP binding"/>
    <property type="evidence" value="ECO:0007669"/>
    <property type="project" value="UniProtKB-KW"/>
</dbReference>
<evidence type="ECO:0000256" key="6">
    <source>
        <dbReference type="ARBA" id="ARBA00022840"/>
    </source>
</evidence>
<proteinExistence type="predicted"/>
<reference evidence="10" key="1">
    <citation type="submission" date="2018-05" db="EMBL/GenBank/DDBJ databases">
        <title>Genome sequencing of Phenylobacterium sp. HYN0004.</title>
        <authorList>
            <person name="Yi H."/>
            <person name="Baek C."/>
        </authorList>
    </citation>
    <scope>NUCLEOTIDE SEQUENCE [LARGE SCALE GENOMIC DNA]</scope>
    <source>
        <strain evidence="10">HYN0004</strain>
    </source>
</reference>
<name>A0A2Z3HYB8_9CAUL</name>
<dbReference type="Pfam" id="PF01687">
    <property type="entry name" value="Flavokinase"/>
    <property type="match status" value="1"/>
</dbReference>
<dbReference type="GO" id="GO:0008531">
    <property type="term" value="F:riboflavin kinase activity"/>
    <property type="evidence" value="ECO:0007669"/>
    <property type="project" value="UniProtKB-EC"/>
</dbReference>
<dbReference type="SUPFAM" id="SSF82114">
    <property type="entry name" value="Riboflavin kinase-like"/>
    <property type="match status" value="1"/>
</dbReference>
<keyword evidence="5" id="KW-0547">Nucleotide-binding</keyword>
<keyword evidence="3" id="KW-0288">FMN</keyword>
<dbReference type="AlphaFoldDB" id="A0A2Z3HYB8"/>
<evidence type="ECO:0000256" key="3">
    <source>
        <dbReference type="ARBA" id="ARBA00022643"/>
    </source>
</evidence>
<dbReference type="InterPro" id="IPR015865">
    <property type="entry name" value="Riboflavin_kinase_bac/euk"/>
</dbReference>
<evidence type="ECO:0000256" key="1">
    <source>
        <dbReference type="ARBA" id="ARBA00012105"/>
    </source>
</evidence>
<dbReference type="GO" id="GO:0009231">
    <property type="term" value="P:riboflavin biosynthetic process"/>
    <property type="evidence" value="ECO:0007669"/>
    <property type="project" value="InterPro"/>
</dbReference>
<dbReference type="EMBL" id="CP029479">
    <property type="protein sequence ID" value="AWM76508.1"/>
    <property type="molecule type" value="Genomic_DNA"/>
</dbReference>
<dbReference type="InterPro" id="IPR023465">
    <property type="entry name" value="Riboflavin_kinase_dom_sf"/>
</dbReference>
<protein>
    <recommendedName>
        <fullName evidence="1">riboflavin kinase</fullName>
        <ecNumber evidence="1">2.7.1.26</ecNumber>
    </recommendedName>
</protein>
<dbReference type="Gene3D" id="2.40.30.30">
    <property type="entry name" value="Riboflavin kinase-like"/>
    <property type="match status" value="1"/>
</dbReference>
<evidence type="ECO:0000256" key="7">
    <source>
        <dbReference type="ARBA" id="ARBA00047880"/>
    </source>
</evidence>
<accession>A0A2Z3HYB8</accession>
<evidence type="ECO:0000256" key="2">
    <source>
        <dbReference type="ARBA" id="ARBA00022630"/>
    </source>
</evidence>
<evidence type="ECO:0000256" key="4">
    <source>
        <dbReference type="ARBA" id="ARBA00022679"/>
    </source>
</evidence>
<keyword evidence="2" id="KW-0285">Flavoprotein</keyword>
<organism evidence="9 10">
    <name type="scientific">Phenylobacterium parvum</name>
    <dbReference type="NCBI Taxonomy" id="2201350"/>
    <lineage>
        <taxon>Bacteria</taxon>
        <taxon>Pseudomonadati</taxon>
        <taxon>Pseudomonadota</taxon>
        <taxon>Alphaproteobacteria</taxon>
        <taxon>Caulobacterales</taxon>
        <taxon>Caulobacteraceae</taxon>
        <taxon>Phenylobacterium</taxon>
    </lineage>
</organism>
<dbReference type="RefSeq" id="WP_110449077.1">
    <property type="nucleotide sequence ID" value="NZ_CP029479.1"/>
</dbReference>
<keyword evidence="4" id="KW-0808">Transferase</keyword>
<dbReference type="KEGG" id="phb:HYN04_01245"/>
<dbReference type="Proteomes" id="UP000247763">
    <property type="component" value="Chromosome"/>
</dbReference>
<evidence type="ECO:0000256" key="5">
    <source>
        <dbReference type="ARBA" id="ARBA00022741"/>
    </source>
</evidence>
<evidence type="ECO:0000313" key="9">
    <source>
        <dbReference type="EMBL" id="AWM76508.1"/>
    </source>
</evidence>
<dbReference type="OrthoDB" id="9803667at2"/>
<keyword evidence="10" id="KW-1185">Reference proteome</keyword>
<evidence type="ECO:0000313" key="10">
    <source>
        <dbReference type="Proteomes" id="UP000247763"/>
    </source>
</evidence>
<feature type="domain" description="Riboflavin kinase" evidence="8">
    <location>
        <begin position="2"/>
        <end position="36"/>
    </location>
</feature>
<evidence type="ECO:0000259" key="8">
    <source>
        <dbReference type="Pfam" id="PF01687"/>
    </source>
</evidence>
<dbReference type="EC" id="2.7.1.26" evidence="1"/>